<evidence type="ECO:0000256" key="9">
    <source>
        <dbReference type="RuleBase" id="RU004187"/>
    </source>
</evidence>
<dbReference type="GO" id="GO:0051082">
    <property type="term" value="F:unfolded protein binding"/>
    <property type="evidence" value="ECO:0007669"/>
    <property type="project" value="InterPro"/>
</dbReference>
<dbReference type="InterPro" id="IPR012716">
    <property type="entry name" value="Chap_CCT_beta"/>
</dbReference>
<dbReference type="GO" id="GO:0016887">
    <property type="term" value="F:ATP hydrolysis activity"/>
    <property type="evidence" value="ECO:0007669"/>
    <property type="project" value="InterPro"/>
</dbReference>
<dbReference type="InterPro" id="IPR053374">
    <property type="entry name" value="TCP-1_chaperonin"/>
</dbReference>
<dbReference type="PROSITE" id="PS00751">
    <property type="entry name" value="TCP1_2"/>
    <property type="match status" value="1"/>
</dbReference>
<evidence type="ECO:0000256" key="2">
    <source>
        <dbReference type="ARBA" id="ARBA00008020"/>
    </source>
</evidence>
<dbReference type="Gene3D" id="3.50.7.10">
    <property type="entry name" value="GroEL"/>
    <property type="match status" value="1"/>
</dbReference>
<reference evidence="10" key="1">
    <citation type="journal article" date="2023" name="Nat. Commun.">
        <title>Diploid and tetraploid genomes of Acorus and the evolution of monocots.</title>
        <authorList>
            <person name="Ma L."/>
            <person name="Liu K.W."/>
            <person name="Li Z."/>
            <person name="Hsiao Y.Y."/>
            <person name="Qi Y."/>
            <person name="Fu T."/>
            <person name="Tang G.D."/>
            <person name="Zhang D."/>
            <person name="Sun W.H."/>
            <person name="Liu D.K."/>
            <person name="Li Y."/>
            <person name="Chen G.Z."/>
            <person name="Liu X.D."/>
            <person name="Liao X.Y."/>
            <person name="Jiang Y.T."/>
            <person name="Yu X."/>
            <person name="Hao Y."/>
            <person name="Huang J."/>
            <person name="Zhao X.W."/>
            <person name="Ke S."/>
            <person name="Chen Y.Y."/>
            <person name="Wu W.L."/>
            <person name="Hsu J.L."/>
            <person name="Lin Y.F."/>
            <person name="Huang M.D."/>
            <person name="Li C.Y."/>
            <person name="Huang L."/>
            <person name="Wang Z.W."/>
            <person name="Zhao X."/>
            <person name="Zhong W.Y."/>
            <person name="Peng D.H."/>
            <person name="Ahmad S."/>
            <person name="Lan S."/>
            <person name="Zhang J.S."/>
            <person name="Tsai W.C."/>
            <person name="Van de Peer Y."/>
            <person name="Liu Z.J."/>
        </authorList>
    </citation>
    <scope>NUCLEOTIDE SEQUENCE</scope>
    <source>
        <strain evidence="10">CP</strain>
    </source>
</reference>
<dbReference type="InterPro" id="IPR002423">
    <property type="entry name" value="Cpn60/GroEL/TCP-1"/>
</dbReference>
<keyword evidence="6 9" id="KW-0143">Chaperone</keyword>
<dbReference type="InterPro" id="IPR002194">
    <property type="entry name" value="Chaperonin_TCP-1_CS"/>
</dbReference>
<comment type="subcellular location">
    <subcellularLocation>
        <location evidence="1">Cytoplasm</location>
    </subcellularLocation>
</comment>
<dbReference type="Pfam" id="PF00118">
    <property type="entry name" value="Cpn60_TCP1"/>
    <property type="match status" value="1"/>
</dbReference>
<dbReference type="PANTHER" id="PTHR11353">
    <property type="entry name" value="CHAPERONIN"/>
    <property type="match status" value="1"/>
</dbReference>
<evidence type="ECO:0000256" key="3">
    <source>
        <dbReference type="ARBA" id="ARBA00022490"/>
    </source>
</evidence>
<protein>
    <recommendedName>
        <fullName evidence="8">CCT-beta</fullName>
    </recommendedName>
</protein>
<evidence type="ECO:0000256" key="1">
    <source>
        <dbReference type="ARBA" id="ARBA00004496"/>
    </source>
</evidence>
<dbReference type="SUPFAM" id="SSF52029">
    <property type="entry name" value="GroEL apical domain-like"/>
    <property type="match status" value="1"/>
</dbReference>
<dbReference type="FunFam" id="3.50.7.10:FF:000002">
    <property type="entry name" value="T-complex protein 1 subunit beta"/>
    <property type="match status" value="1"/>
</dbReference>
<evidence type="ECO:0000256" key="7">
    <source>
        <dbReference type="ARBA" id="ARBA00024677"/>
    </source>
</evidence>
<accession>A0AAV9F8M6</accession>
<dbReference type="NCBIfam" id="TIGR02341">
    <property type="entry name" value="chap_CCT_beta"/>
    <property type="match status" value="1"/>
</dbReference>
<organism evidence="10 11">
    <name type="scientific">Acorus calamus</name>
    <name type="common">Sweet flag</name>
    <dbReference type="NCBI Taxonomy" id="4465"/>
    <lineage>
        <taxon>Eukaryota</taxon>
        <taxon>Viridiplantae</taxon>
        <taxon>Streptophyta</taxon>
        <taxon>Embryophyta</taxon>
        <taxon>Tracheophyta</taxon>
        <taxon>Spermatophyta</taxon>
        <taxon>Magnoliopsida</taxon>
        <taxon>Liliopsida</taxon>
        <taxon>Acoraceae</taxon>
        <taxon>Acorus</taxon>
    </lineage>
</organism>
<dbReference type="PROSITE" id="PS00750">
    <property type="entry name" value="TCP1_1"/>
    <property type="match status" value="1"/>
</dbReference>
<comment type="caution">
    <text evidence="10">The sequence shown here is derived from an EMBL/GenBank/DDBJ whole genome shotgun (WGS) entry which is preliminary data.</text>
</comment>
<comment type="similarity">
    <text evidence="2 9">Belongs to the TCP-1 chaperonin family.</text>
</comment>
<reference evidence="10" key="2">
    <citation type="submission" date="2023-06" db="EMBL/GenBank/DDBJ databases">
        <authorList>
            <person name="Ma L."/>
            <person name="Liu K.-W."/>
            <person name="Li Z."/>
            <person name="Hsiao Y.-Y."/>
            <person name="Qi Y."/>
            <person name="Fu T."/>
            <person name="Tang G."/>
            <person name="Zhang D."/>
            <person name="Sun W.-H."/>
            <person name="Liu D.-K."/>
            <person name="Li Y."/>
            <person name="Chen G.-Z."/>
            <person name="Liu X.-D."/>
            <person name="Liao X.-Y."/>
            <person name="Jiang Y.-T."/>
            <person name="Yu X."/>
            <person name="Hao Y."/>
            <person name="Huang J."/>
            <person name="Zhao X.-W."/>
            <person name="Ke S."/>
            <person name="Chen Y.-Y."/>
            <person name="Wu W.-L."/>
            <person name="Hsu J.-L."/>
            <person name="Lin Y.-F."/>
            <person name="Huang M.-D."/>
            <person name="Li C.-Y."/>
            <person name="Huang L."/>
            <person name="Wang Z.-W."/>
            <person name="Zhao X."/>
            <person name="Zhong W.-Y."/>
            <person name="Peng D.-H."/>
            <person name="Ahmad S."/>
            <person name="Lan S."/>
            <person name="Zhang J.-S."/>
            <person name="Tsai W.-C."/>
            <person name="Van De Peer Y."/>
            <person name="Liu Z.-J."/>
        </authorList>
    </citation>
    <scope>NUCLEOTIDE SEQUENCE</scope>
    <source>
        <strain evidence="10">CP</strain>
        <tissue evidence="10">Leaves</tissue>
    </source>
</reference>
<dbReference type="GO" id="GO:0005832">
    <property type="term" value="C:chaperonin-containing T-complex"/>
    <property type="evidence" value="ECO:0007669"/>
    <property type="project" value="InterPro"/>
</dbReference>
<comment type="function">
    <text evidence="7">Molecular chaperone; assists the folding of proteins upon ATP hydrolysis. Known to play a role, in vitro, in the folding of actin and tubulin.</text>
</comment>
<evidence type="ECO:0000313" key="11">
    <source>
        <dbReference type="Proteomes" id="UP001180020"/>
    </source>
</evidence>
<dbReference type="GO" id="GO:0140662">
    <property type="term" value="F:ATP-dependent protein folding chaperone"/>
    <property type="evidence" value="ECO:0007669"/>
    <property type="project" value="InterPro"/>
</dbReference>
<dbReference type="InterPro" id="IPR017998">
    <property type="entry name" value="Chaperone_TCP-1"/>
</dbReference>
<evidence type="ECO:0000256" key="5">
    <source>
        <dbReference type="ARBA" id="ARBA00022840"/>
    </source>
</evidence>
<evidence type="ECO:0000256" key="4">
    <source>
        <dbReference type="ARBA" id="ARBA00022741"/>
    </source>
</evidence>
<dbReference type="InterPro" id="IPR027409">
    <property type="entry name" value="GroEL-like_apical_dom_sf"/>
</dbReference>
<dbReference type="InterPro" id="IPR027410">
    <property type="entry name" value="TCP-1-like_intermed_sf"/>
</dbReference>
<dbReference type="InterPro" id="IPR027413">
    <property type="entry name" value="GROEL-like_equatorial_sf"/>
</dbReference>
<keyword evidence="3" id="KW-0963">Cytoplasm</keyword>
<dbReference type="NCBIfam" id="NF041083">
    <property type="entry name" value="thermosome_beta"/>
    <property type="match status" value="1"/>
</dbReference>
<dbReference type="Gene3D" id="3.30.260.10">
    <property type="entry name" value="TCP-1-like chaperonin intermediate domain"/>
    <property type="match status" value="1"/>
</dbReference>
<dbReference type="Proteomes" id="UP001180020">
    <property type="component" value="Unassembled WGS sequence"/>
</dbReference>
<proteinExistence type="inferred from homology"/>
<name>A0AAV9F8M6_ACOCL</name>
<dbReference type="PROSITE" id="PS00995">
    <property type="entry name" value="TCP1_3"/>
    <property type="match status" value="1"/>
</dbReference>
<dbReference type="FunFam" id="1.10.560.10:FF:000017">
    <property type="entry name" value="T-complex protein 1 subunit eta"/>
    <property type="match status" value="1"/>
</dbReference>
<dbReference type="EMBL" id="JAUJYO010000003">
    <property type="protein sequence ID" value="KAK1321811.1"/>
    <property type="molecule type" value="Genomic_DNA"/>
</dbReference>
<dbReference type="AlphaFoldDB" id="A0AAV9F8M6"/>
<dbReference type="Gene3D" id="1.10.560.10">
    <property type="entry name" value="GroEL-like equatorial domain"/>
    <property type="match status" value="1"/>
</dbReference>
<evidence type="ECO:0000256" key="8">
    <source>
        <dbReference type="ARBA" id="ARBA00033237"/>
    </source>
</evidence>
<gene>
    <name evidence="10" type="primary">CCT1</name>
    <name evidence="10" type="ORF">QJS10_CPA03g02367</name>
</gene>
<dbReference type="PRINTS" id="PR00304">
    <property type="entry name" value="TCOMPLEXTCP1"/>
</dbReference>
<keyword evidence="11" id="KW-1185">Reference proteome</keyword>
<sequence>MAIERLLKDDATEEKGERARMASFIGAMAIADLVKTTLGPKGMDKILQSTGRGRSVTVTNDGATILKSLHIDNPAAKVFETIADISKVQDDEVGDGTTSVVVFAGELLREAEKLVMANIHPMTIIAGGYRMAVECARNALLQRTMDNKEDSDKFKSDLMNIARTTLSSKILSQDKEHFAKLAVDAVLRLKGSTNLESIQIIKKAGGSLKDSFLDEGFILDKKIGLGQPKRIENAKILVANTAMDTDKVKIYGARVRVDSMTKVAQIEAAEKEKMREKVQKIIGHGINCFVNRQLIYNFPEELFAESGILAIEHADFDGIERLALVTGGEIASTFDNPESVKLGHCKLIEEIMIGEDKLIHFSGVEMGQACTIVLRGASFHVLDEAERSLHDALCVLSQTVNDTRVLFGGGWPEMVMAKEVDELARKTPGKKSHAIEAFSRALQAIPTTIADNAGLDSAELISQLRAEHHKVGTCAGIDVITGTVGDMQKLGISEAFKVKQAVLLSATEAAEMILRVDEIITCAPRKREDRM</sequence>
<evidence type="ECO:0000313" key="10">
    <source>
        <dbReference type="EMBL" id="KAK1321811.1"/>
    </source>
</evidence>
<dbReference type="FunFam" id="3.30.260.10:FF:000025">
    <property type="entry name" value="Chaperonin containing TCP1 subunit 2"/>
    <property type="match status" value="1"/>
</dbReference>
<dbReference type="CDD" id="cd03336">
    <property type="entry name" value="TCP1_beta"/>
    <property type="match status" value="1"/>
</dbReference>
<keyword evidence="4 9" id="KW-0547">Nucleotide-binding</keyword>
<keyword evidence="5 9" id="KW-0067">ATP-binding</keyword>
<dbReference type="GO" id="GO:0005524">
    <property type="term" value="F:ATP binding"/>
    <property type="evidence" value="ECO:0007669"/>
    <property type="project" value="UniProtKB-KW"/>
</dbReference>
<dbReference type="SUPFAM" id="SSF54849">
    <property type="entry name" value="GroEL-intermediate domain like"/>
    <property type="match status" value="1"/>
</dbReference>
<dbReference type="SUPFAM" id="SSF48592">
    <property type="entry name" value="GroEL equatorial domain-like"/>
    <property type="match status" value="1"/>
</dbReference>
<evidence type="ECO:0000256" key="6">
    <source>
        <dbReference type="ARBA" id="ARBA00023186"/>
    </source>
</evidence>